<protein>
    <submittedName>
        <fullName evidence="2">Uncharacterized protein</fullName>
    </submittedName>
</protein>
<dbReference type="EMBL" id="NBTY01000068">
    <property type="protein sequence ID" value="OTP75684.1"/>
    <property type="molecule type" value="Genomic_DNA"/>
</dbReference>
<evidence type="ECO:0000313" key="2">
    <source>
        <dbReference type="EMBL" id="OTP75684.1"/>
    </source>
</evidence>
<accession>A0A242MX37</accession>
<gene>
    <name evidence="2" type="ORF">PAMC26510_13005</name>
</gene>
<comment type="caution">
    <text evidence="2">The sequence shown here is derived from an EMBL/GenBank/DDBJ whole genome shotgun (WGS) entry which is preliminary data.</text>
</comment>
<organism evidence="2 3">
    <name type="scientific">Caballeronia sordidicola</name>
    <name type="common">Burkholderia sordidicola</name>
    <dbReference type="NCBI Taxonomy" id="196367"/>
    <lineage>
        <taxon>Bacteria</taxon>
        <taxon>Pseudomonadati</taxon>
        <taxon>Pseudomonadota</taxon>
        <taxon>Betaproteobacteria</taxon>
        <taxon>Burkholderiales</taxon>
        <taxon>Burkholderiaceae</taxon>
        <taxon>Caballeronia</taxon>
    </lineage>
</organism>
<proteinExistence type="predicted"/>
<dbReference type="AlphaFoldDB" id="A0A242MX37"/>
<reference evidence="2 3" key="1">
    <citation type="submission" date="2017-03" db="EMBL/GenBank/DDBJ databases">
        <title>Genome analysis of strain PAMC 26510.</title>
        <authorList>
            <person name="Oh H.-M."/>
            <person name="Yang J.-A."/>
        </authorList>
    </citation>
    <scope>NUCLEOTIDE SEQUENCE [LARGE SCALE GENOMIC DNA]</scope>
    <source>
        <strain evidence="2 3">PAMC 26510</strain>
    </source>
</reference>
<evidence type="ECO:0000256" key="1">
    <source>
        <dbReference type="SAM" id="MobiDB-lite"/>
    </source>
</evidence>
<name>A0A242MX37_CABSO</name>
<dbReference type="Proteomes" id="UP000194546">
    <property type="component" value="Unassembled WGS sequence"/>
</dbReference>
<sequence>MASYERLFTRMVRVFANAPAGMDKVAAMIFPLPAFMTSSGMITAPDEVVPALEGGSAGTIGGGELLTMVELLAGEDAPADVLGGTTEPPPADADAEEADAPAALLPDPEELLRPAPAVESEPPPPPHALTLKITPLTMETSSTLSIFIIINMLRNDENPPQKCSGARCFQIKLFPRIFSIACNATFDNKRISTRNSSYQ</sequence>
<evidence type="ECO:0000313" key="3">
    <source>
        <dbReference type="Proteomes" id="UP000194546"/>
    </source>
</evidence>
<feature type="region of interest" description="Disordered" evidence="1">
    <location>
        <begin position="79"/>
        <end position="99"/>
    </location>
</feature>